<keyword evidence="2 4" id="KW-0472">Membrane</keyword>
<dbReference type="InterPro" id="IPR050330">
    <property type="entry name" value="Bact_OuterMem_StrucFunc"/>
</dbReference>
<accession>A0ABT7NTA0</accession>
<evidence type="ECO:0000259" key="6">
    <source>
        <dbReference type="PROSITE" id="PS51123"/>
    </source>
</evidence>
<organism evidence="7 8">
    <name type="scientific">Sphingobacterium hotanense</name>
    <dbReference type="NCBI Taxonomy" id="649196"/>
    <lineage>
        <taxon>Bacteria</taxon>
        <taxon>Pseudomonadati</taxon>
        <taxon>Bacteroidota</taxon>
        <taxon>Sphingobacteriia</taxon>
        <taxon>Sphingobacteriales</taxon>
        <taxon>Sphingobacteriaceae</taxon>
        <taxon>Sphingobacterium</taxon>
    </lineage>
</organism>
<reference evidence="7" key="1">
    <citation type="submission" date="2020-06" db="EMBL/GenBank/DDBJ databases">
        <authorList>
            <person name="Dong N."/>
        </authorList>
    </citation>
    <scope>NUCLEOTIDE SEQUENCE</scope>
    <source>
        <strain evidence="7">R1692</strain>
    </source>
</reference>
<gene>
    <name evidence="7" type="ORF">HX018_19210</name>
</gene>
<dbReference type="CDD" id="cd07185">
    <property type="entry name" value="OmpA_C-like"/>
    <property type="match status" value="1"/>
</dbReference>
<evidence type="ECO:0000256" key="5">
    <source>
        <dbReference type="SAM" id="Phobius"/>
    </source>
</evidence>
<keyword evidence="5" id="KW-0812">Transmembrane</keyword>
<name>A0ABT7NTA0_9SPHI</name>
<dbReference type="Pfam" id="PF00691">
    <property type="entry name" value="OmpA"/>
    <property type="match status" value="1"/>
</dbReference>
<keyword evidence="8" id="KW-1185">Reference proteome</keyword>
<dbReference type="PANTHER" id="PTHR30329:SF21">
    <property type="entry name" value="LIPOPROTEIN YIAD-RELATED"/>
    <property type="match status" value="1"/>
</dbReference>
<evidence type="ECO:0000313" key="8">
    <source>
        <dbReference type="Proteomes" id="UP001170954"/>
    </source>
</evidence>
<evidence type="ECO:0000256" key="4">
    <source>
        <dbReference type="PROSITE-ProRule" id="PRU00473"/>
    </source>
</evidence>
<dbReference type="Proteomes" id="UP001170954">
    <property type="component" value="Unassembled WGS sequence"/>
</dbReference>
<dbReference type="InterPro" id="IPR009282">
    <property type="entry name" value="DUF937"/>
</dbReference>
<dbReference type="Gene3D" id="3.30.1330.60">
    <property type="entry name" value="OmpA-like domain"/>
    <property type="match status" value="1"/>
</dbReference>
<keyword evidence="5" id="KW-1133">Transmembrane helix</keyword>
<feature type="domain" description="OmpA-like" evidence="6">
    <location>
        <begin position="331"/>
        <end position="447"/>
    </location>
</feature>
<dbReference type="PANTHER" id="PTHR30329">
    <property type="entry name" value="STATOR ELEMENT OF FLAGELLAR MOTOR COMPLEX"/>
    <property type="match status" value="1"/>
</dbReference>
<dbReference type="SUPFAM" id="SSF103088">
    <property type="entry name" value="OmpA-like"/>
    <property type="match status" value="1"/>
</dbReference>
<protein>
    <submittedName>
        <fullName evidence="7">OmpA family protein</fullName>
    </submittedName>
</protein>
<dbReference type="RefSeq" id="WP_286652423.1">
    <property type="nucleotide sequence ID" value="NZ_JACAGK010000089.1"/>
</dbReference>
<reference evidence="7" key="2">
    <citation type="journal article" date="2022" name="Sci. Total Environ.">
        <title>Prevalence, transmission, and molecular epidemiology of tet(X)-positive bacteria among humans, animals, and environmental niches in China: An epidemiological, and genomic-based study.</title>
        <authorList>
            <person name="Dong N."/>
            <person name="Zeng Y."/>
            <person name="Cai C."/>
            <person name="Sun C."/>
            <person name="Lu J."/>
            <person name="Liu C."/>
            <person name="Zhou H."/>
            <person name="Sun Q."/>
            <person name="Shu L."/>
            <person name="Wang H."/>
            <person name="Wang Y."/>
            <person name="Wang S."/>
            <person name="Wu C."/>
            <person name="Chan E.W."/>
            <person name="Chen G."/>
            <person name="Shen Z."/>
            <person name="Chen S."/>
            <person name="Zhang R."/>
        </authorList>
    </citation>
    <scope>NUCLEOTIDE SEQUENCE</scope>
    <source>
        <strain evidence="7">R1692</strain>
    </source>
</reference>
<dbReference type="PRINTS" id="PR01021">
    <property type="entry name" value="OMPADOMAIN"/>
</dbReference>
<dbReference type="InterPro" id="IPR036737">
    <property type="entry name" value="OmpA-like_sf"/>
</dbReference>
<sequence length="447" mass="48661">MENSLLTTARSYFNDQVFDNLAAKHGESSDNVRKGLDAVIPSLFLGLQSKSPSEQSGIFDVLKQYFSQINFSDLGSVWNRVDNDPADAEKGSHLISSIFGGGLDQVIATISGFLLTNGSSVMQLFKTALPGVIGALTKNGTDWDTSRISGLLDNNKSDFLAALPSGLNLGVLGSSLLSQPGVVEGRPVTPPSEREPIVDPVRDVVVDDPIVPPVTRMENRAEDRPVAHIREEERKKGGGLWWLLIPLLLLLLWFLFGKGCSRENETATTDTIPSTVAPVDTIVDTVTTAPVRESIMVTLPDNSTLNAYKGGIEDQLVAFLNSDYKQFSDDQLKDRWFDFDNLNFETGTSTITADSQTQLQNLAAILKVYPDVKVKIGGYTDKTGDEAFNLKLSGERADAVKAELDKIGVGDRVVDTEGYGSSLAKYEANAPESDRIKDRRVSISVRK</sequence>
<evidence type="ECO:0000256" key="3">
    <source>
        <dbReference type="ARBA" id="ARBA00023237"/>
    </source>
</evidence>
<comment type="subcellular location">
    <subcellularLocation>
        <location evidence="1">Cell outer membrane</location>
    </subcellularLocation>
</comment>
<keyword evidence="3" id="KW-0998">Cell outer membrane</keyword>
<feature type="transmembrane region" description="Helical" evidence="5">
    <location>
        <begin position="239"/>
        <end position="256"/>
    </location>
</feature>
<dbReference type="EMBL" id="JACAGK010000089">
    <property type="protein sequence ID" value="MDM1050371.1"/>
    <property type="molecule type" value="Genomic_DNA"/>
</dbReference>
<proteinExistence type="predicted"/>
<dbReference type="PROSITE" id="PS51123">
    <property type="entry name" value="OMPA_2"/>
    <property type="match status" value="1"/>
</dbReference>
<evidence type="ECO:0000256" key="1">
    <source>
        <dbReference type="ARBA" id="ARBA00004442"/>
    </source>
</evidence>
<evidence type="ECO:0000313" key="7">
    <source>
        <dbReference type="EMBL" id="MDM1050371.1"/>
    </source>
</evidence>
<dbReference type="InterPro" id="IPR006664">
    <property type="entry name" value="OMP_bac"/>
</dbReference>
<comment type="caution">
    <text evidence="7">The sequence shown here is derived from an EMBL/GenBank/DDBJ whole genome shotgun (WGS) entry which is preliminary data.</text>
</comment>
<dbReference type="Pfam" id="PF06078">
    <property type="entry name" value="DUF937"/>
    <property type="match status" value="1"/>
</dbReference>
<dbReference type="InterPro" id="IPR006665">
    <property type="entry name" value="OmpA-like"/>
</dbReference>
<evidence type="ECO:0000256" key="2">
    <source>
        <dbReference type="ARBA" id="ARBA00023136"/>
    </source>
</evidence>